<feature type="signal peptide" evidence="5">
    <location>
        <begin position="1"/>
        <end position="27"/>
    </location>
</feature>
<dbReference type="PROSITE" id="PS51257">
    <property type="entry name" value="PROKAR_LIPOPROTEIN"/>
    <property type="match status" value="1"/>
</dbReference>
<evidence type="ECO:0000256" key="5">
    <source>
        <dbReference type="SAM" id="SignalP"/>
    </source>
</evidence>
<evidence type="ECO:0000256" key="4">
    <source>
        <dbReference type="ARBA" id="ARBA00022970"/>
    </source>
</evidence>
<keyword evidence="4" id="KW-0029">Amino-acid transport</keyword>
<dbReference type="InterPro" id="IPR028081">
    <property type="entry name" value="Leu-bd"/>
</dbReference>
<dbReference type="GO" id="GO:0006865">
    <property type="term" value="P:amino acid transport"/>
    <property type="evidence" value="ECO:0007669"/>
    <property type="project" value="UniProtKB-KW"/>
</dbReference>
<dbReference type="Pfam" id="PF13458">
    <property type="entry name" value="Peripla_BP_6"/>
    <property type="match status" value="1"/>
</dbReference>
<evidence type="ECO:0000256" key="2">
    <source>
        <dbReference type="ARBA" id="ARBA00022448"/>
    </source>
</evidence>
<feature type="domain" description="Leucine-binding protein" evidence="6">
    <location>
        <begin position="43"/>
        <end position="380"/>
    </location>
</feature>
<dbReference type="InterPro" id="IPR000709">
    <property type="entry name" value="Leu_Ile_Val-bd"/>
</dbReference>
<sequence>MSKKSMRLAGGIALSLALILSGCGAQGGNTPAGTGGQQPSGGEIKIGLPLPITGSEATFGKDMQNAINLAVSQINAKGGVDGKKIVTVTEDDACDPQQATAAANKLVSEGVVAVVGGYCSGAVIPTLTIYNAKNIPFVITAANSSKIAKENPGNTFEINGTLEYEAQRAVELFKSLGVKNLAIVEQGDAFSADLARLAEADWKATGNPVVAHEVTNKGEQDFSSLVTTLRTKKPDMVFWTAYYADGGLLIKQLRQGGYKGPITVGDGSADPKLIQVAGPAGEGTYVLSPPVASYLPAAKQFVADYKAQYHQSPGDYSALAYDGMNLMAHALKQAGSTDGKAIIKALAETKDFPGIAGKINFTAEKTLKGSNIIVLQIKNGKFTAAQ</sequence>
<protein>
    <submittedName>
        <fullName evidence="7">Leu/Ile/Val-binding protein family signature</fullName>
    </submittedName>
    <submittedName>
        <fullName evidence="8">Leu/Ile/Val-binding protein homolog 1</fullName>
    </submittedName>
</protein>
<keyword evidence="2" id="KW-0813">Transport</keyword>
<accession>A0A8S0XWE0</accession>
<dbReference type="PANTHER" id="PTHR47151:SF2">
    <property type="entry name" value="AMINO ACID BINDING PROTEIN"/>
    <property type="match status" value="1"/>
</dbReference>
<dbReference type="Proteomes" id="UP000836597">
    <property type="component" value="Chromosome"/>
</dbReference>
<reference evidence="7" key="2">
    <citation type="submission" date="2020-01" db="EMBL/GenBank/DDBJ databases">
        <authorList>
            <person name="Hornung B."/>
        </authorList>
    </citation>
    <scope>NUCLEOTIDE SEQUENCE</scope>
    <source>
        <strain evidence="7">PacBioINE</strain>
    </source>
</reference>
<dbReference type="KEGG" id="aacx:DEACI_1620"/>
<dbReference type="Gene3D" id="3.40.50.2300">
    <property type="match status" value="2"/>
</dbReference>
<dbReference type="AlphaFoldDB" id="A0A8S0XWE0"/>
<reference evidence="8" key="1">
    <citation type="submission" date="2014-11" db="EMBL/GenBank/DDBJ databases">
        <authorList>
            <person name="Hornung B.V."/>
        </authorList>
    </citation>
    <scope>NUCLEOTIDE SEQUENCE</scope>
    <source>
        <strain evidence="8">INE</strain>
    </source>
</reference>
<keyword evidence="3 5" id="KW-0732">Signal</keyword>
<keyword evidence="9" id="KW-1185">Reference proteome</keyword>
<evidence type="ECO:0000313" key="7">
    <source>
        <dbReference type="EMBL" id="CAA7600967.1"/>
    </source>
</evidence>
<name>A0A8S0XWE0_9FIRM</name>
<proteinExistence type="inferred from homology"/>
<dbReference type="PRINTS" id="PR00337">
    <property type="entry name" value="LEUILEVALBP"/>
</dbReference>
<dbReference type="PANTHER" id="PTHR47151">
    <property type="entry name" value="LEU/ILE/VAL-BINDING ABC TRANSPORTER SUBUNIT"/>
    <property type="match status" value="1"/>
</dbReference>
<dbReference type="SUPFAM" id="SSF53822">
    <property type="entry name" value="Periplasmic binding protein-like I"/>
    <property type="match status" value="1"/>
</dbReference>
<gene>
    <name evidence="7" type="ORF">DEACI_1620</name>
    <name evidence="8" type="ORF">DEACI_2156</name>
</gene>
<dbReference type="CDD" id="cd06342">
    <property type="entry name" value="PBP1_ABC_LIVBP-like"/>
    <property type="match status" value="1"/>
</dbReference>
<evidence type="ECO:0000256" key="3">
    <source>
        <dbReference type="ARBA" id="ARBA00022729"/>
    </source>
</evidence>
<feature type="chain" id="PRO_5038405032" evidence="5">
    <location>
        <begin position="28"/>
        <end position="386"/>
    </location>
</feature>
<dbReference type="RefSeq" id="WP_240984551.1">
    <property type="nucleotide sequence ID" value="NZ_CDGJ01000064.1"/>
</dbReference>
<organism evidence="7">
    <name type="scientific">Acididesulfobacillus acetoxydans</name>
    <dbReference type="NCBI Taxonomy" id="1561005"/>
    <lineage>
        <taxon>Bacteria</taxon>
        <taxon>Bacillati</taxon>
        <taxon>Bacillota</taxon>
        <taxon>Clostridia</taxon>
        <taxon>Eubacteriales</taxon>
        <taxon>Peptococcaceae</taxon>
        <taxon>Acididesulfobacillus</taxon>
    </lineage>
</organism>
<evidence type="ECO:0000313" key="9">
    <source>
        <dbReference type="Proteomes" id="UP001071230"/>
    </source>
</evidence>
<dbReference type="Proteomes" id="UP001071230">
    <property type="component" value="Unassembled WGS sequence"/>
</dbReference>
<dbReference type="EMBL" id="CDGJ01000064">
    <property type="protein sequence ID" value="CEJ07690.1"/>
    <property type="molecule type" value="Genomic_DNA"/>
</dbReference>
<evidence type="ECO:0000256" key="1">
    <source>
        <dbReference type="ARBA" id="ARBA00010062"/>
    </source>
</evidence>
<dbReference type="InterPro" id="IPR028082">
    <property type="entry name" value="Peripla_BP_I"/>
</dbReference>
<evidence type="ECO:0000313" key="8">
    <source>
        <dbReference type="EMBL" id="CEJ07690.1"/>
    </source>
</evidence>
<comment type="similarity">
    <text evidence="1">Belongs to the leucine-binding protein family.</text>
</comment>
<dbReference type="EMBL" id="LR746496">
    <property type="protein sequence ID" value="CAA7600967.1"/>
    <property type="molecule type" value="Genomic_DNA"/>
</dbReference>
<evidence type="ECO:0000259" key="6">
    <source>
        <dbReference type="Pfam" id="PF13458"/>
    </source>
</evidence>